<evidence type="ECO:0000256" key="14">
    <source>
        <dbReference type="SAM" id="Phobius"/>
    </source>
</evidence>
<evidence type="ECO:0000256" key="10">
    <source>
        <dbReference type="ARBA" id="ARBA00023004"/>
    </source>
</evidence>
<dbReference type="PRINTS" id="PR00463">
    <property type="entry name" value="EP450I"/>
</dbReference>
<dbReference type="InterPro" id="IPR002401">
    <property type="entry name" value="Cyt_P450_E_grp-I"/>
</dbReference>
<keyword evidence="6 14" id="KW-0812">Transmembrane</keyword>
<dbReference type="AlphaFoldDB" id="A0A6A4HWX2"/>
<dbReference type="GO" id="GO:0004497">
    <property type="term" value="F:monooxygenase activity"/>
    <property type="evidence" value="ECO:0007669"/>
    <property type="project" value="UniProtKB-KW"/>
</dbReference>
<dbReference type="PRINTS" id="PR00385">
    <property type="entry name" value="P450"/>
</dbReference>
<dbReference type="GO" id="GO:0020037">
    <property type="term" value="F:heme binding"/>
    <property type="evidence" value="ECO:0007669"/>
    <property type="project" value="InterPro"/>
</dbReference>
<comment type="cofactor">
    <cofactor evidence="1 13">
        <name>heme</name>
        <dbReference type="ChEBI" id="CHEBI:30413"/>
    </cofactor>
</comment>
<dbReference type="Gene3D" id="1.10.630.10">
    <property type="entry name" value="Cytochrome P450"/>
    <property type="match status" value="1"/>
</dbReference>
<dbReference type="GO" id="GO:0016020">
    <property type="term" value="C:membrane"/>
    <property type="evidence" value="ECO:0007669"/>
    <property type="project" value="UniProtKB-SubCell"/>
</dbReference>
<feature type="binding site" description="axial binding residue" evidence="13">
    <location>
        <position position="429"/>
    </location>
    <ligand>
        <name>heme</name>
        <dbReference type="ChEBI" id="CHEBI:30413"/>
    </ligand>
    <ligandPart>
        <name>Fe</name>
        <dbReference type="ChEBI" id="CHEBI:18248"/>
    </ligandPart>
</feature>
<feature type="transmembrane region" description="Helical" evidence="14">
    <location>
        <begin position="203"/>
        <end position="225"/>
    </location>
</feature>
<comment type="pathway">
    <text evidence="3">Secondary metabolite biosynthesis; terpenoid biosynthesis.</text>
</comment>
<evidence type="ECO:0000256" key="9">
    <source>
        <dbReference type="ARBA" id="ARBA00023002"/>
    </source>
</evidence>
<evidence type="ECO:0000256" key="6">
    <source>
        <dbReference type="ARBA" id="ARBA00022692"/>
    </source>
</evidence>
<evidence type="ECO:0000256" key="3">
    <source>
        <dbReference type="ARBA" id="ARBA00004721"/>
    </source>
</evidence>
<evidence type="ECO:0000256" key="7">
    <source>
        <dbReference type="ARBA" id="ARBA00022723"/>
    </source>
</evidence>
<evidence type="ECO:0000256" key="4">
    <source>
        <dbReference type="ARBA" id="ARBA00010617"/>
    </source>
</evidence>
<comment type="similarity">
    <text evidence="4">Belongs to the cytochrome P450 family.</text>
</comment>
<keyword evidence="7 13" id="KW-0479">Metal-binding</keyword>
<comment type="subcellular location">
    <subcellularLocation>
        <location evidence="2">Membrane</location>
    </subcellularLocation>
</comment>
<keyword evidence="11" id="KW-0503">Monooxygenase</keyword>
<sequence>MVSFLSIAVTGIITSFVLIHVARYISFRLSVRGKLPKAPTSEASWWLGHDYRIAKNEVGVEYGRWTNMLGPVYRIKSALWQSEVVVISDHLGVKHIVDQAYTYIKSPAFQPLVVKVGGRGLVWAEGDEHRFQRKMVSPAFSISAIKKMGPSVMICIDRMIRVSKRNAMTNQPLAIIGQVGFGYDFGPETPNGKAILGAWQKDVQLFSTFSAFLAPILIGIFPWIAKLPIKELQEILLQEPPNMDGTDVFSILVRESWEGKLKPDGERKLDNATLLDNTTSGSVQLTLLDLAQNPDAQARLRAELVAADSNDIDVIESLPYLDAVTREGLRLHPSVRGAHRVAIRDDVIPLKKPVMLSNGETVTSIPVKAGDNFIIPFPVMNSDAQVWGPDAHEFAPERWITEGALPSGSELPHGPYSHISNFIDGPRVCIGWRLAIQEIKLILASMIKNFEFRDTGVKVEKYISPTVQPFVNGQAAQLPLQVIPIQHY</sequence>
<evidence type="ECO:0000256" key="11">
    <source>
        <dbReference type="ARBA" id="ARBA00023033"/>
    </source>
</evidence>
<organism evidence="15 16">
    <name type="scientific">Gymnopus androsaceus JB14</name>
    <dbReference type="NCBI Taxonomy" id="1447944"/>
    <lineage>
        <taxon>Eukaryota</taxon>
        <taxon>Fungi</taxon>
        <taxon>Dikarya</taxon>
        <taxon>Basidiomycota</taxon>
        <taxon>Agaricomycotina</taxon>
        <taxon>Agaricomycetes</taxon>
        <taxon>Agaricomycetidae</taxon>
        <taxon>Agaricales</taxon>
        <taxon>Marasmiineae</taxon>
        <taxon>Omphalotaceae</taxon>
        <taxon>Gymnopus</taxon>
    </lineage>
</organism>
<keyword evidence="16" id="KW-1185">Reference proteome</keyword>
<keyword evidence="9" id="KW-0560">Oxidoreductase</keyword>
<dbReference type="InterPro" id="IPR036396">
    <property type="entry name" value="Cyt_P450_sf"/>
</dbReference>
<gene>
    <name evidence="15" type="ORF">BT96DRAFT_956640</name>
</gene>
<protein>
    <submittedName>
        <fullName evidence="15">Cytochrome P450</fullName>
    </submittedName>
</protein>
<keyword evidence="5 13" id="KW-0349">Heme</keyword>
<dbReference type="Proteomes" id="UP000799118">
    <property type="component" value="Unassembled WGS sequence"/>
</dbReference>
<dbReference type="PANTHER" id="PTHR24305">
    <property type="entry name" value="CYTOCHROME P450"/>
    <property type="match status" value="1"/>
</dbReference>
<keyword evidence="12 14" id="KW-0472">Membrane</keyword>
<dbReference type="InterPro" id="IPR001128">
    <property type="entry name" value="Cyt_P450"/>
</dbReference>
<evidence type="ECO:0000313" key="15">
    <source>
        <dbReference type="EMBL" id="KAE9401075.1"/>
    </source>
</evidence>
<accession>A0A6A4HWX2</accession>
<feature type="transmembrane region" description="Helical" evidence="14">
    <location>
        <begin position="6"/>
        <end position="25"/>
    </location>
</feature>
<name>A0A6A4HWX2_9AGAR</name>
<dbReference type="EMBL" id="ML769450">
    <property type="protein sequence ID" value="KAE9401075.1"/>
    <property type="molecule type" value="Genomic_DNA"/>
</dbReference>
<keyword evidence="8 14" id="KW-1133">Transmembrane helix</keyword>
<dbReference type="Pfam" id="PF00067">
    <property type="entry name" value="p450"/>
    <property type="match status" value="2"/>
</dbReference>
<evidence type="ECO:0000256" key="13">
    <source>
        <dbReference type="PIRSR" id="PIRSR602401-1"/>
    </source>
</evidence>
<dbReference type="GO" id="GO:0005506">
    <property type="term" value="F:iron ion binding"/>
    <property type="evidence" value="ECO:0007669"/>
    <property type="project" value="InterPro"/>
</dbReference>
<dbReference type="SUPFAM" id="SSF48264">
    <property type="entry name" value="Cytochrome P450"/>
    <property type="match status" value="1"/>
</dbReference>
<evidence type="ECO:0000256" key="12">
    <source>
        <dbReference type="ARBA" id="ARBA00023136"/>
    </source>
</evidence>
<evidence type="ECO:0000256" key="5">
    <source>
        <dbReference type="ARBA" id="ARBA00022617"/>
    </source>
</evidence>
<dbReference type="GO" id="GO:0016705">
    <property type="term" value="F:oxidoreductase activity, acting on paired donors, with incorporation or reduction of molecular oxygen"/>
    <property type="evidence" value="ECO:0007669"/>
    <property type="project" value="InterPro"/>
</dbReference>
<evidence type="ECO:0000256" key="2">
    <source>
        <dbReference type="ARBA" id="ARBA00004370"/>
    </source>
</evidence>
<dbReference type="InterPro" id="IPR050121">
    <property type="entry name" value="Cytochrome_P450_monoxygenase"/>
</dbReference>
<reference evidence="15" key="1">
    <citation type="journal article" date="2019" name="Environ. Microbiol.">
        <title>Fungal ecological strategies reflected in gene transcription - a case study of two litter decomposers.</title>
        <authorList>
            <person name="Barbi F."/>
            <person name="Kohler A."/>
            <person name="Barry K."/>
            <person name="Baskaran P."/>
            <person name="Daum C."/>
            <person name="Fauchery L."/>
            <person name="Ihrmark K."/>
            <person name="Kuo A."/>
            <person name="LaButti K."/>
            <person name="Lipzen A."/>
            <person name="Morin E."/>
            <person name="Grigoriev I.V."/>
            <person name="Henrissat B."/>
            <person name="Lindahl B."/>
            <person name="Martin F."/>
        </authorList>
    </citation>
    <scope>NUCLEOTIDE SEQUENCE</scope>
    <source>
        <strain evidence="15">JB14</strain>
    </source>
</reference>
<proteinExistence type="inferred from homology"/>
<evidence type="ECO:0000256" key="8">
    <source>
        <dbReference type="ARBA" id="ARBA00022989"/>
    </source>
</evidence>
<dbReference type="OrthoDB" id="1470350at2759"/>
<dbReference type="PANTHER" id="PTHR24305:SF166">
    <property type="entry name" value="CYTOCHROME P450 12A4, MITOCHONDRIAL-RELATED"/>
    <property type="match status" value="1"/>
</dbReference>
<evidence type="ECO:0000256" key="1">
    <source>
        <dbReference type="ARBA" id="ARBA00001971"/>
    </source>
</evidence>
<keyword evidence="10 13" id="KW-0408">Iron</keyword>
<evidence type="ECO:0000313" key="16">
    <source>
        <dbReference type="Proteomes" id="UP000799118"/>
    </source>
</evidence>